<dbReference type="InterPro" id="IPR001783">
    <property type="entry name" value="Lumazine-bd"/>
</dbReference>
<dbReference type="EC" id="2.5.1.9" evidence="4 9"/>
<dbReference type="CDD" id="cd00402">
    <property type="entry name" value="Riboflavin_synthase_like"/>
    <property type="match status" value="1"/>
</dbReference>
<evidence type="ECO:0000259" key="11">
    <source>
        <dbReference type="PROSITE" id="PS51177"/>
    </source>
</evidence>
<dbReference type="PROSITE" id="PS51177">
    <property type="entry name" value="LUMAZINE_BIND"/>
    <property type="match status" value="2"/>
</dbReference>
<comment type="function">
    <text evidence="2">Catalyzes the dismutation of two molecules of 6,7-dimethyl-8-ribityllumazine, resulting in the formation of riboflavin and 5-amino-6-(D-ribitylamino)uracil.</text>
</comment>
<keyword evidence="8" id="KW-0677">Repeat</keyword>
<dbReference type="InterPro" id="IPR017938">
    <property type="entry name" value="Riboflavin_synthase-like_b-brl"/>
</dbReference>
<dbReference type="RefSeq" id="WP_133711477.1">
    <property type="nucleotide sequence ID" value="NZ_SOAG01000002.1"/>
</dbReference>
<dbReference type="GO" id="GO:0009231">
    <property type="term" value="P:riboflavin biosynthetic process"/>
    <property type="evidence" value="ECO:0007669"/>
    <property type="project" value="UniProtKB-KW"/>
</dbReference>
<comment type="pathway">
    <text evidence="3">Cofactor biosynthesis; riboflavin biosynthesis; riboflavin from 2-hydroxy-3-oxobutyl phosphate and 5-amino-6-(D-ribitylamino)uracil: step 2/2.</text>
</comment>
<keyword evidence="6" id="KW-0686">Riboflavin biosynthesis</keyword>
<dbReference type="SUPFAM" id="SSF63380">
    <property type="entry name" value="Riboflavin synthase domain-like"/>
    <property type="match status" value="2"/>
</dbReference>
<gene>
    <name evidence="12" type="ORF">C8P70_10230</name>
</gene>
<dbReference type="PANTHER" id="PTHR21098:SF12">
    <property type="entry name" value="RIBOFLAVIN SYNTHASE"/>
    <property type="match status" value="1"/>
</dbReference>
<organism evidence="12 13">
    <name type="scientific">Myroides indicus</name>
    <dbReference type="NCBI Taxonomy" id="1323422"/>
    <lineage>
        <taxon>Bacteria</taxon>
        <taxon>Pseudomonadati</taxon>
        <taxon>Bacteroidota</taxon>
        <taxon>Flavobacteriia</taxon>
        <taxon>Flavobacteriales</taxon>
        <taxon>Flavobacteriaceae</taxon>
        <taxon>Myroides</taxon>
    </lineage>
</organism>
<proteinExistence type="predicted"/>
<comment type="catalytic activity">
    <reaction evidence="1">
        <text>2 6,7-dimethyl-8-(1-D-ribityl)lumazine + H(+) = 5-amino-6-(D-ribitylamino)uracil + riboflavin</text>
        <dbReference type="Rhea" id="RHEA:20772"/>
        <dbReference type="ChEBI" id="CHEBI:15378"/>
        <dbReference type="ChEBI" id="CHEBI:15934"/>
        <dbReference type="ChEBI" id="CHEBI:57986"/>
        <dbReference type="ChEBI" id="CHEBI:58201"/>
        <dbReference type="EC" id="2.5.1.9"/>
    </reaction>
</comment>
<dbReference type="Proteomes" id="UP000295215">
    <property type="component" value="Unassembled WGS sequence"/>
</dbReference>
<dbReference type="GO" id="GO:0004746">
    <property type="term" value="F:riboflavin synthase activity"/>
    <property type="evidence" value="ECO:0007669"/>
    <property type="project" value="UniProtKB-UniRule"/>
</dbReference>
<dbReference type="Gene3D" id="2.40.30.20">
    <property type="match status" value="2"/>
</dbReference>
<keyword evidence="7" id="KW-0808">Transferase</keyword>
<feature type="domain" description="Lumazine-binding" evidence="11">
    <location>
        <begin position="1"/>
        <end position="95"/>
    </location>
</feature>
<dbReference type="PIRSF" id="PIRSF000498">
    <property type="entry name" value="Riboflavin_syn_A"/>
    <property type="match status" value="1"/>
</dbReference>
<reference evidence="12 13" key="1">
    <citation type="submission" date="2019-03" db="EMBL/GenBank/DDBJ databases">
        <title>Genomic Encyclopedia of Archaeal and Bacterial Type Strains, Phase II (KMG-II): from individual species to whole genera.</title>
        <authorList>
            <person name="Goeker M."/>
        </authorList>
    </citation>
    <scope>NUCLEOTIDE SEQUENCE [LARGE SCALE GENOMIC DNA]</scope>
    <source>
        <strain evidence="12 13">DSM 28213</strain>
    </source>
</reference>
<evidence type="ECO:0000256" key="2">
    <source>
        <dbReference type="ARBA" id="ARBA00002803"/>
    </source>
</evidence>
<dbReference type="AlphaFoldDB" id="A0A4R7FD25"/>
<feature type="repeat" description="Lumazine-binding" evidence="10">
    <location>
        <begin position="1"/>
        <end position="95"/>
    </location>
</feature>
<feature type="domain" description="Lumazine-binding" evidence="11">
    <location>
        <begin position="96"/>
        <end position="192"/>
    </location>
</feature>
<evidence type="ECO:0000256" key="10">
    <source>
        <dbReference type="PROSITE-ProRule" id="PRU00524"/>
    </source>
</evidence>
<comment type="caution">
    <text evidence="12">The sequence shown here is derived from an EMBL/GenBank/DDBJ whole genome shotgun (WGS) entry which is preliminary data.</text>
</comment>
<dbReference type="EMBL" id="SOAG01000002">
    <property type="protein sequence ID" value="TDS65249.1"/>
    <property type="molecule type" value="Genomic_DNA"/>
</dbReference>
<protein>
    <recommendedName>
        <fullName evidence="5 9">Riboflavin synthase</fullName>
        <ecNumber evidence="4 9">2.5.1.9</ecNumber>
    </recommendedName>
</protein>
<evidence type="ECO:0000313" key="12">
    <source>
        <dbReference type="EMBL" id="TDS65249.1"/>
    </source>
</evidence>
<evidence type="ECO:0000256" key="9">
    <source>
        <dbReference type="NCBIfam" id="TIGR00187"/>
    </source>
</evidence>
<name>A0A4R7FD25_9FLAO</name>
<dbReference type="NCBIfam" id="TIGR00187">
    <property type="entry name" value="ribE"/>
    <property type="match status" value="1"/>
</dbReference>
<evidence type="ECO:0000256" key="7">
    <source>
        <dbReference type="ARBA" id="ARBA00022679"/>
    </source>
</evidence>
<dbReference type="NCBIfam" id="NF006767">
    <property type="entry name" value="PRK09289.1"/>
    <property type="match status" value="1"/>
</dbReference>
<keyword evidence="13" id="KW-1185">Reference proteome</keyword>
<dbReference type="OrthoDB" id="9788537at2"/>
<dbReference type="PANTHER" id="PTHR21098">
    <property type="entry name" value="RIBOFLAVIN SYNTHASE ALPHA CHAIN"/>
    <property type="match status" value="1"/>
</dbReference>
<dbReference type="InterPro" id="IPR026017">
    <property type="entry name" value="Lumazine-bd_dom"/>
</dbReference>
<evidence type="ECO:0000256" key="4">
    <source>
        <dbReference type="ARBA" id="ARBA00012827"/>
    </source>
</evidence>
<evidence type="ECO:0000256" key="8">
    <source>
        <dbReference type="ARBA" id="ARBA00022737"/>
    </source>
</evidence>
<evidence type="ECO:0000256" key="1">
    <source>
        <dbReference type="ARBA" id="ARBA00000968"/>
    </source>
</evidence>
<dbReference type="InterPro" id="IPR023366">
    <property type="entry name" value="ATP_synth_asu-like_sf"/>
</dbReference>
<dbReference type="FunFam" id="2.40.30.20:FF:000004">
    <property type="entry name" value="Riboflavin synthase, alpha subunit"/>
    <property type="match status" value="1"/>
</dbReference>
<evidence type="ECO:0000256" key="3">
    <source>
        <dbReference type="ARBA" id="ARBA00004887"/>
    </source>
</evidence>
<evidence type="ECO:0000313" key="13">
    <source>
        <dbReference type="Proteomes" id="UP000295215"/>
    </source>
</evidence>
<accession>A0A4R7FD25</accession>
<sequence length="197" mass="21672">MFTGIVEDIGVVQKIEKEQANLHLTVKCGFVPELRVDQSVLHNGICLTVVALQGDSYTVTAIRETIEVTTIGNWKVGQSVNLERGMLLNGRLDGHIVQGHVDFIGKCVSIEEAEGSTYYGFEFKKDTQNTTIEKGSITVDGVSLTVVDSGINTFKVAIIPYTKEHTVFKTYQVGSLVNLEFDVIGKYVSKLMRLGKV</sequence>
<evidence type="ECO:0000256" key="6">
    <source>
        <dbReference type="ARBA" id="ARBA00022619"/>
    </source>
</evidence>
<dbReference type="Pfam" id="PF00677">
    <property type="entry name" value="Lum_binding"/>
    <property type="match status" value="2"/>
</dbReference>
<feature type="repeat" description="Lumazine-binding" evidence="10">
    <location>
        <begin position="96"/>
        <end position="192"/>
    </location>
</feature>
<evidence type="ECO:0000256" key="5">
    <source>
        <dbReference type="ARBA" id="ARBA00013950"/>
    </source>
</evidence>